<dbReference type="OrthoDB" id="3338687at2"/>
<feature type="compositionally biased region" description="Low complexity" evidence="1">
    <location>
        <begin position="364"/>
        <end position="381"/>
    </location>
</feature>
<dbReference type="STRING" id="1249481.D641_0106990"/>
<gene>
    <name evidence="3" type="ORF">D641_0106990</name>
</gene>
<dbReference type="GO" id="GO:0005737">
    <property type="term" value="C:cytoplasm"/>
    <property type="evidence" value="ECO:0007669"/>
    <property type="project" value="TreeGrafter"/>
</dbReference>
<sequence length="567" mass="59643">MRVAVVGATGNVGTAVVQALHERPEVSSVLGIARRMPDQTAEPYSHADWASIDIGAAVAPAEAIAHLKKAFADVDAVIHLAWLIQPNSKRELLHRVNVEGTRHVALAAAAAGVDTLVVASSVGAYSPSPGLEVRDESWHTGGIPTSHYSVDKAAQEQVLDEFAAEHPEVTVTRLRPALIFSAEAASEIQRYFLGSWMPVQALKAGRPPLLPLPEGLRLQAVHAADVGAAYAAAAVTGAGGAFNICADDVLGVQELADIVGGGKRVRPVEVPPSMVRTAMSAGHLTGLVAADAGWLDMGMNVPLMDNSRAKEELGWQPTRSAAGTVAELLDGMIEGAGADSVPMRPRDASRASLPAVVSASGDPARAGDGAAMGSAGAAGSAGAEGTGGPAEAGERISPVVDRELLGLYLADHLTGSAAGVSRIQRMAEANVDTPVFAELSMLADEIRTEQHFLEQIIHDLGLAQRRHRQAAAWAGEKVARLKNNGVLVKRSPMTLVLEVELMRSAVLAKKGGWETLRDNADLLGLDKQVFVDLVENVDRQAAVLDQVHAYARRRAFRTDKETFTPLE</sequence>
<dbReference type="SUPFAM" id="SSF51735">
    <property type="entry name" value="NAD(P)-binding Rossmann-fold domains"/>
    <property type="match status" value="1"/>
</dbReference>
<protein>
    <submittedName>
        <fullName evidence="3">Epimerase</fullName>
    </submittedName>
</protein>
<dbReference type="RefSeq" id="WP_031307511.1">
    <property type="nucleotide sequence ID" value="NZ_KB403093.1"/>
</dbReference>
<evidence type="ECO:0000256" key="1">
    <source>
        <dbReference type="SAM" id="MobiDB-lite"/>
    </source>
</evidence>
<dbReference type="Proteomes" id="UP000019754">
    <property type="component" value="Unassembled WGS sequence"/>
</dbReference>
<dbReference type="InterPro" id="IPR051783">
    <property type="entry name" value="NAD(P)-dependent_oxidoreduct"/>
</dbReference>
<dbReference type="AlphaFoldDB" id="A0A022KXZ8"/>
<dbReference type="InterPro" id="IPR001509">
    <property type="entry name" value="Epimerase_deHydtase"/>
</dbReference>
<dbReference type="GO" id="GO:0004029">
    <property type="term" value="F:aldehyde dehydrogenase (NAD+) activity"/>
    <property type="evidence" value="ECO:0007669"/>
    <property type="project" value="TreeGrafter"/>
</dbReference>
<dbReference type="EMBL" id="AORC01000008">
    <property type="protein sequence ID" value="EYT49580.1"/>
    <property type="molecule type" value="Genomic_DNA"/>
</dbReference>
<dbReference type="HOGENOM" id="CLU_480351_0_0_11"/>
<dbReference type="InterPro" id="IPR036291">
    <property type="entry name" value="NAD(P)-bd_dom_sf"/>
</dbReference>
<feature type="domain" description="NAD-dependent epimerase/dehydratase" evidence="2">
    <location>
        <begin position="3"/>
        <end position="245"/>
    </location>
</feature>
<feature type="region of interest" description="Disordered" evidence="1">
    <location>
        <begin position="336"/>
        <end position="392"/>
    </location>
</feature>
<dbReference type="PANTHER" id="PTHR48079">
    <property type="entry name" value="PROTEIN YEEZ"/>
    <property type="match status" value="1"/>
</dbReference>
<reference evidence="3 4" key="1">
    <citation type="journal article" date="2013" name="Genome Announc.">
        <title>Draft genome sequence of an Actinobacterium, Brachybacterium muris strain UCD-AY4.</title>
        <authorList>
            <person name="Lo J.R."/>
            <person name="Lang J.M."/>
            <person name="Darling A.E."/>
            <person name="Eisen J.A."/>
            <person name="Coil D.A."/>
        </authorList>
    </citation>
    <scope>NUCLEOTIDE SEQUENCE [LARGE SCALE GENOMIC DNA]</scope>
    <source>
        <strain evidence="3 4">UCD-AY4</strain>
    </source>
</reference>
<proteinExistence type="predicted"/>
<comment type="caution">
    <text evidence="3">The sequence shown here is derived from an EMBL/GenBank/DDBJ whole genome shotgun (WGS) entry which is preliminary data.</text>
</comment>
<keyword evidence="4" id="KW-1185">Reference proteome</keyword>
<accession>A0A022KXZ8</accession>
<evidence type="ECO:0000313" key="3">
    <source>
        <dbReference type="EMBL" id="EYT49580.1"/>
    </source>
</evidence>
<name>A0A022KXZ8_9MICO</name>
<organism evidence="3 4">
    <name type="scientific">Brachybacterium muris UCD-AY4</name>
    <dbReference type="NCBI Taxonomy" id="1249481"/>
    <lineage>
        <taxon>Bacteria</taxon>
        <taxon>Bacillati</taxon>
        <taxon>Actinomycetota</taxon>
        <taxon>Actinomycetes</taxon>
        <taxon>Micrococcales</taxon>
        <taxon>Dermabacteraceae</taxon>
        <taxon>Brachybacterium</taxon>
    </lineage>
</organism>
<evidence type="ECO:0000313" key="4">
    <source>
        <dbReference type="Proteomes" id="UP000019754"/>
    </source>
</evidence>
<dbReference type="Pfam" id="PF01370">
    <property type="entry name" value="Epimerase"/>
    <property type="match status" value="1"/>
</dbReference>
<evidence type="ECO:0000259" key="2">
    <source>
        <dbReference type="Pfam" id="PF01370"/>
    </source>
</evidence>
<dbReference type="PANTHER" id="PTHR48079:SF6">
    <property type="entry name" value="NAD(P)-BINDING DOMAIN-CONTAINING PROTEIN-RELATED"/>
    <property type="match status" value="1"/>
</dbReference>
<dbReference type="Gene3D" id="3.40.50.720">
    <property type="entry name" value="NAD(P)-binding Rossmann-like Domain"/>
    <property type="match status" value="1"/>
</dbReference>